<gene>
    <name evidence="12 15" type="primary">recF</name>
    <name evidence="15" type="ORF">MM50RIKEN_22070</name>
</gene>
<dbReference type="GO" id="GO:0005737">
    <property type="term" value="C:cytoplasm"/>
    <property type="evidence" value="ECO:0007669"/>
    <property type="project" value="UniProtKB-SubCell"/>
</dbReference>
<dbReference type="RefSeq" id="WP_213541008.1">
    <property type="nucleotide sequence ID" value="NZ_AP023418.1"/>
</dbReference>
<evidence type="ECO:0000259" key="14">
    <source>
        <dbReference type="Pfam" id="PF02463"/>
    </source>
</evidence>
<dbReference type="InterPro" id="IPR018078">
    <property type="entry name" value="DNA-binding_RecF_CS"/>
</dbReference>
<evidence type="ECO:0000313" key="15">
    <source>
        <dbReference type="EMBL" id="BCK82444.1"/>
    </source>
</evidence>
<dbReference type="Pfam" id="PF02463">
    <property type="entry name" value="SMC_N"/>
    <property type="match status" value="1"/>
</dbReference>
<comment type="function">
    <text evidence="12 13">The RecF protein is involved in DNA metabolism; it is required for DNA replication and normal SOS inducibility. RecF binds preferentially to single-stranded, linear DNA. It also seems to bind ATP.</text>
</comment>
<keyword evidence="10 12" id="KW-0234">DNA repair</keyword>
<dbReference type="AlphaFoldDB" id="A0A810Q378"/>
<evidence type="ECO:0000256" key="10">
    <source>
        <dbReference type="ARBA" id="ARBA00023204"/>
    </source>
</evidence>
<dbReference type="Gene3D" id="3.40.50.300">
    <property type="entry name" value="P-loop containing nucleotide triphosphate hydrolases"/>
    <property type="match status" value="1"/>
</dbReference>
<protein>
    <recommendedName>
        <fullName evidence="3 12">DNA replication and repair protein RecF</fullName>
    </recommendedName>
</protein>
<evidence type="ECO:0000256" key="12">
    <source>
        <dbReference type="HAMAP-Rule" id="MF_00365"/>
    </source>
</evidence>
<keyword evidence="6 12" id="KW-0547">Nucleotide-binding</keyword>
<dbReference type="KEGG" id="vcop:MM50RIKEN_22070"/>
<dbReference type="GO" id="GO:0006302">
    <property type="term" value="P:double-strand break repair"/>
    <property type="evidence" value="ECO:0007669"/>
    <property type="project" value="TreeGrafter"/>
</dbReference>
<dbReference type="Gene3D" id="1.20.1050.90">
    <property type="entry name" value="RecF/RecN/SMC, N-terminal domain"/>
    <property type="match status" value="1"/>
</dbReference>
<keyword evidence="4 12" id="KW-0963">Cytoplasm</keyword>
<dbReference type="GO" id="GO:0006260">
    <property type="term" value="P:DNA replication"/>
    <property type="evidence" value="ECO:0007669"/>
    <property type="project" value="UniProtKB-UniRule"/>
</dbReference>
<evidence type="ECO:0000256" key="8">
    <source>
        <dbReference type="ARBA" id="ARBA00022840"/>
    </source>
</evidence>
<evidence type="ECO:0000313" key="16">
    <source>
        <dbReference type="Proteomes" id="UP000681035"/>
    </source>
</evidence>
<evidence type="ECO:0000256" key="13">
    <source>
        <dbReference type="RuleBase" id="RU000578"/>
    </source>
</evidence>
<dbReference type="InterPro" id="IPR003395">
    <property type="entry name" value="RecF/RecN/SMC_N"/>
</dbReference>
<evidence type="ECO:0000256" key="7">
    <source>
        <dbReference type="ARBA" id="ARBA00022763"/>
    </source>
</evidence>
<dbReference type="PANTHER" id="PTHR32182">
    <property type="entry name" value="DNA REPLICATION AND REPAIR PROTEIN RECF"/>
    <property type="match status" value="1"/>
</dbReference>
<sequence>MRIDALTLEGFRNYDRQALTFHHSCNVIYGENAQGKTNLLEAMVYLSCGKSPRARADRELIGFDRDKARILGQMFTRDREFRTEVELFRGRRRKASVNGVPAKNNAALSDVLHTVFFSPEDLMLIREGAAARRRFMDLSLCQLRPRYGEALAEYHRLYEHKTRILRDSGDYPQLLATLPDFNRRLCQVGAVLIHYRARYCRALAEYAAQAHYECSGQREELELRYQTVSTVHDPFLPQEQLFAALMEHQQSHEQAEIASRLCLSGPHKDDLEVLVNGRSARQFCSQGQVRTAALALKLADREIHKNTMGEYPIMLLDDVLSELDPRRQEYVLNRIAGGQVFITCCENDRLDTLLSGKVFHIRGGEVLA</sequence>
<comment type="subcellular location">
    <subcellularLocation>
        <location evidence="1 12 13">Cytoplasm</location>
    </subcellularLocation>
</comment>
<comment type="similarity">
    <text evidence="2 12 13">Belongs to the RecF family.</text>
</comment>
<dbReference type="NCBIfam" id="TIGR00611">
    <property type="entry name" value="recf"/>
    <property type="match status" value="1"/>
</dbReference>
<dbReference type="HAMAP" id="MF_00365">
    <property type="entry name" value="RecF"/>
    <property type="match status" value="1"/>
</dbReference>
<keyword evidence="7 12" id="KW-0227">DNA damage</keyword>
<keyword evidence="9 12" id="KW-0238">DNA-binding</keyword>
<dbReference type="GO" id="GO:0000731">
    <property type="term" value="P:DNA synthesis involved in DNA repair"/>
    <property type="evidence" value="ECO:0007669"/>
    <property type="project" value="TreeGrafter"/>
</dbReference>
<evidence type="ECO:0000256" key="1">
    <source>
        <dbReference type="ARBA" id="ARBA00004496"/>
    </source>
</evidence>
<dbReference type="Proteomes" id="UP000681035">
    <property type="component" value="Chromosome"/>
</dbReference>
<dbReference type="InterPro" id="IPR027417">
    <property type="entry name" value="P-loop_NTPase"/>
</dbReference>
<dbReference type="GO" id="GO:0009432">
    <property type="term" value="P:SOS response"/>
    <property type="evidence" value="ECO:0007669"/>
    <property type="project" value="UniProtKB-UniRule"/>
</dbReference>
<keyword evidence="16" id="KW-1185">Reference proteome</keyword>
<feature type="domain" description="RecF/RecN/SMC N-terminal" evidence="14">
    <location>
        <begin position="3"/>
        <end position="349"/>
    </location>
</feature>
<dbReference type="PROSITE" id="PS00618">
    <property type="entry name" value="RECF_2"/>
    <property type="match status" value="1"/>
</dbReference>
<evidence type="ECO:0000256" key="11">
    <source>
        <dbReference type="ARBA" id="ARBA00023236"/>
    </source>
</evidence>
<dbReference type="GO" id="GO:0003697">
    <property type="term" value="F:single-stranded DNA binding"/>
    <property type="evidence" value="ECO:0007669"/>
    <property type="project" value="UniProtKB-UniRule"/>
</dbReference>
<evidence type="ECO:0000256" key="2">
    <source>
        <dbReference type="ARBA" id="ARBA00008016"/>
    </source>
</evidence>
<dbReference type="EMBL" id="AP023418">
    <property type="protein sequence ID" value="BCK82444.1"/>
    <property type="molecule type" value="Genomic_DNA"/>
</dbReference>
<dbReference type="InterPro" id="IPR042174">
    <property type="entry name" value="RecF_2"/>
</dbReference>
<feature type="binding site" evidence="12">
    <location>
        <begin position="30"/>
        <end position="37"/>
    </location>
    <ligand>
        <name>ATP</name>
        <dbReference type="ChEBI" id="CHEBI:30616"/>
    </ligand>
</feature>
<evidence type="ECO:0000256" key="3">
    <source>
        <dbReference type="ARBA" id="ARBA00020170"/>
    </source>
</evidence>
<keyword evidence="8 12" id="KW-0067">ATP-binding</keyword>
<evidence type="ECO:0000256" key="4">
    <source>
        <dbReference type="ARBA" id="ARBA00022490"/>
    </source>
</evidence>
<dbReference type="PROSITE" id="PS00617">
    <property type="entry name" value="RECF_1"/>
    <property type="match status" value="1"/>
</dbReference>
<keyword evidence="5 12" id="KW-0235">DNA replication</keyword>
<evidence type="ECO:0000256" key="6">
    <source>
        <dbReference type="ARBA" id="ARBA00022741"/>
    </source>
</evidence>
<dbReference type="InterPro" id="IPR001238">
    <property type="entry name" value="DNA-binding_RecF"/>
</dbReference>
<organism evidence="15 16">
    <name type="scientific">Vescimonas coprocola</name>
    <dbReference type="NCBI Taxonomy" id="2714355"/>
    <lineage>
        <taxon>Bacteria</taxon>
        <taxon>Bacillati</taxon>
        <taxon>Bacillota</taxon>
        <taxon>Clostridia</taxon>
        <taxon>Eubacteriales</taxon>
        <taxon>Oscillospiraceae</taxon>
        <taxon>Vescimonas</taxon>
    </lineage>
</organism>
<name>A0A810Q378_9FIRM</name>
<evidence type="ECO:0000256" key="5">
    <source>
        <dbReference type="ARBA" id="ARBA00022705"/>
    </source>
</evidence>
<proteinExistence type="inferred from homology"/>
<accession>A0A810Q378</accession>
<evidence type="ECO:0000256" key="9">
    <source>
        <dbReference type="ARBA" id="ARBA00023125"/>
    </source>
</evidence>
<dbReference type="GO" id="GO:0005524">
    <property type="term" value="F:ATP binding"/>
    <property type="evidence" value="ECO:0007669"/>
    <property type="project" value="UniProtKB-UniRule"/>
</dbReference>
<reference evidence="15" key="1">
    <citation type="submission" date="2020-09" db="EMBL/GenBank/DDBJ databases">
        <title>New species isolated from human feces.</title>
        <authorList>
            <person name="Kitahara M."/>
            <person name="Shigeno Y."/>
            <person name="Shime M."/>
            <person name="Matsumoto Y."/>
            <person name="Nakamura S."/>
            <person name="Motooka D."/>
            <person name="Fukuoka S."/>
            <person name="Nishikawa H."/>
            <person name="Benno Y."/>
        </authorList>
    </citation>
    <scope>NUCLEOTIDE SEQUENCE</scope>
    <source>
        <strain evidence="15">MM50</strain>
    </source>
</reference>
<dbReference type="PANTHER" id="PTHR32182:SF0">
    <property type="entry name" value="DNA REPLICATION AND REPAIR PROTEIN RECF"/>
    <property type="match status" value="1"/>
</dbReference>
<dbReference type="SUPFAM" id="SSF52540">
    <property type="entry name" value="P-loop containing nucleoside triphosphate hydrolases"/>
    <property type="match status" value="1"/>
</dbReference>
<keyword evidence="11 12" id="KW-0742">SOS response</keyword>